<proteinExistence type="predicted"/>
<dbReference type="Pfam" id="PF02082">
    <property type="entry name" value="Rrf2"/>
    <property type="match status" value="1"/>
</dbReference>
<dbReference type="InterPro" id="IPR000944">
    <property type="entry name" value="Tscrpt_reg_Rrf2"/>
</dbReference>
<dbReference type="GO" id="GO:0003700">
    <property type="term" value="F:DNA-binding transcription factor activity"/>
    <property type="evidence" value="ECO:0007669"/>
    <property type="project" value="TreeGrafter"/>
</dbReference>
<dbReference type="SUPFAM" id="SSF46785">
    <property type="entry name" value="Winged helix' DNA-binding domain"/>
    <property type="match status" value="1"/>
</dbReference>
<gene>
    <name evidence="1" type="ORF">SAMN02745220_05146</name>
</gene>
<evidence type="ECO:0000313" key="1">
    <source>
        <dbReference type="EMBL" id="SHO53480.1"/>
    </source>
</evidence>
<dbReference type="Gene3D" id="1.10.10.10">
    <property type="entry name" value="Winged helix-like DNA-binding domain superfamily/Winged helix DNA-binding domain"/>
    <property type="match status" value="1"/>
</dbReference>
<dbReference type="NCBIfam" id="TIGR00738">
    <property type="entry name" value="rrf2_super"/>
    <property type="match status" value="1"/>
</dbReference>
<dbReference type="Proteomes" id="UP000184603">
    <property type="component" value="Unassembled WGS sequence"/>
</dbReference>
<dbReference type="InterPro" id="IPR036388">
    <property type="entry name" value="WH-like_DNA-bd_sf"/>
</dbReference>
<reference evidence="1 2" key="1">
    <citation type="submission" date="2016-12" db="EMBL/GenBank/DDBJ databases">
        <authorList>
            <person name="Song W.-J."/>
            <person name="Kurnit D.M."/>
        </authorList>
    </citation>
    <scope>NUCLEOTIDE SEQUENCE [LARGE SCALE GENOMIC DNA]</scope>
    <source>
        <strain evidence="1 2">DSM 18488</strain>
    </source>
</reference>
<sequence>MQFSVGVEYAFHSLFYLVDLPEGKTVGIKQIAELNAISETYLSKAFAKLRKSGIVRSIPGVKGGYELARQAEDISFWDIIEAIEGPSFFFQCAEIRKKNIFVDDPSVFTDKCPCLIKVVIQEAEELFRDKLRSRSLRWLHDQVHSDFSKDKKMAIDNWINTL</sequence>
<dbReference type="AlphaFoldDB" id="A0A1M7YLI7"/>
<name>A0A1M7YLI7_9BACT</name>
<dbReference type="PROSITE" id="PS01332">
    <property type="entry name" value="HTH_RRF2_1"/>
    <property type="match status" value="1"/>
</dbReference>
<dbReference type="RefSeq" id="WP_073617053.1">
    <property type="nucleotide sequence ID" value="NZ_FRFE01000057.1"/>
</dbReference>
<dbReference type="PANTHER" id="PTHR33221">
    <property type="entry name" value="WINGED HELIX-TURN-HELIX TRANSCRIPTIONAL REGULATOR, RRF2 FAMILY"/>
    <property type="match status" value="1"/>
</dbReference>
<evidence type="ECO:0000313" key="2">
    <source>
        <dbReference type="Proteomes" id="UP000184603"/>
    </source>
</evidence>
<dbReference type="PROSITE" id="PS51197">
    <property type="entry name" value="HTH_RRF2_2"/>
    <property type="match status" value="1"/>
</dbReference>
<dbReference type="InterPro" id="IPR030489">
    <property type="entry name" value="TR_Rrf2-type_CS"/>
</dbReference>
<dbReference type="PANTHER" id="PTHR33221:SF9">
    <property type="entry name" value="RRF2 FAMILY PROTEIN"/>
    <property type="match status" value="1"/>
</dbReference>
<keyword evidence="2" id="KW-1185">Reference proteome</keyword>
<dbReference type="EMBL" id="FRFE01000057">
    <property type="protein sequence ID" value="SHO53480.1"/>
    <property type="molecule type" value="Genomic_DNA"/>
</dbReference>
<organism evidence="1 2">
    <name type="scientific">Desulfopila aestuarii DSM 18488</name>
    <dbReference type="NCBI Taxonomy" id="1121416"/>
    <lineage>
        <taxon>Bacteria</taxon>
        <taxon>Pseudomonadati</taxon>
        <taxon>Thermodesulfobacteriota</taxon>
        <taxon>Desulfobulbia</taxon>
        <taxon>Desulfobulbales</taxon>
        <taxon>Desulfocapsaceae</taxon>
        <taxon>Desulfopila</taxon>
    </lineage>
</organism>
<dbReference type="STRING" id="1121416.SAMN02745220_05146"/>
<dbReference type="OrthoDB" id="9800519at2"/>
<dbReference type="InterPro" id="IPR036390">
    <property type="entry name" value="WH_DNA-bd_sf"/>
</dbReference>
<protein>
    <submittedName>
        <fullName evidence="1">Transcriptional regulator, BadM/Rrf2 family</fullName>
    </submittedName>
</protein>
<dbReference type="GO" id="GO:0005829">
    <property type="term" value="C:cytosol"/>
    <property type="evidence" value="ECO:0007669"/>
    <property type="project" value="TreeGrafter"/>
</dbReference>
<accession>A0A1M7YLI7</accession>